<proteinExistence type="predicted"/>
<accession>A0A1I2BEH4</accession>
<gene>
    <name evidence="2" type="ORF">SAMN05216167_11557</name>
</gene>
<dbReference type="OrthoDB" id="953274at2"/>
<keyword evidence="1" id="KW-0812">Transmembrane</keyword>
<dbReference type="STRING" id="662367.SAMN05216167_11557"/>
<evidence type="ECO:0000313" key="2">
    <source>
        <dbReference type="EMBL" id="SFE53703.1"/>
    </source>
</evidence>
<protein>
    <submittedName>
        <fullName evidence="2">Uncharacterized protein</fullName>
    </submittedName>
</protein>
<dbReference type="AlphaFoldDB" id="A0A1I2BEH4"/>
<keyword evidence="1" id="KW-1133">Transmembrane helix</keyword>
<name>A0A1I2BEH4_9BACT</name>
<feature type="transmembrane region" description="Helical" evidence="1">
    <location>
        <begin position="121"/>
        <end position="140"/>
    </location>
</feature>
<evidence type="ECO:0000313" key="3">
    <source>
        <dbReference type="Proteomes" id="UP000198598"/>
    </source>
</evidence>
<organism evidence="2 3">
    <name type="scientific">Spirosoma endophyticum</name>
    <dbReference type="NCBI Taxonomy" id="662367"/>
    <lineage>
        <taxon>Bacteria</taxon>
        <taxon>Pseudomonadati</taxon>
        <taxon>Bacteroidota</taxon>
        <taxon>Cytophagia</taxon>
        <taxon>Cytophagales</taxon>
        <taxon>Cytophagaceae</taxon>
        <taxon>Spirosoma</taxon>
    </lineage>
</organism>
<dbReference type="Proteomes" id="UP000198598">
    <property type="component" value="Unassembled WGS sequence"/>
</dbReference>
<keyword evidence="3" id="KW-1185">Reference proteome</keyword>
<feature type="transmembrane region" description="Helical" evidence="1">
    <location>
        <begin position="21"/>
        <end position="49"/>
    </location>
</feature>
<dbReference type="EMBL" id="FOLQ01000015">
    <property type="protein sequence ID" value="SFE53703.1"/>
    <property type="molecule type" value="Genomic_DNA"/>
</dbReference>
<sequence length="160" mass="18727">MQAATMSLDRPYTDLMPKDIFIFLLYVACFTMPPGSAFLNFVIASYWLWHSPVSHTARLLPGLYINVEKEPYFKIIIDRYKVLKSIKKQGLATLEEKKELKQIEQTIDEISPTPRLLLSKYYPNVLLGAVVLAFVNYRLYRIFPETMKLLFGESIWQHFQ</sequence>
<evidence type="ECO:0000256" key="1">
    <source>
        <dbReference type="SAM" id="Phobius"/>
    </source>
</evidence>
<reference evidence="2 3" key="1">
    <citation type="submission" date="2016-10" db="EMBL/GenBank/DDBJ databases">
        <authorList>
            <person name="de Groot N.N."/>
        </authorList>
    </citation>
    <scope>NUCLEOTIDE SEQUENCE [LARGE SCALE GENOMIC DNA]</scope>
    <source>
        <strain evidence="2 3">DSM 26130</strain>
    </source>
</reference>
<dbReference type="RefSeq" id="WP_093831886.1">
    <property type="nucleotide sequence ID" value="NZ_FOLQ01000015.1"/>
</dbReference>
<keyword evidence="1" id="KW-0472">Membrane</keyword>